<evidence type="ECO:0000256" key="2">
    <source>
        <dbReference type="ARBA" id="ARBA00022692"/>
    </source>
</evidence>
<dbReference type="GO" id="GO:0016020">
    <property type="term" value="C:membrane"/>
    <property type="evidence" value="ECO:0007669"/>
    <property type="project" value="UniProtKB-SubCell"/>
</dbReference>
<comment type="subcellular location">
    <subcellularLocation>
        <location evidence="1">Membrane</location>
        <topology evidence="1">Multi-pass membrane protein</topology>
    </subcellularLocation>
</comment>
<evidence type="ECO:0000256" key="4">
    <source>
        <dbReference type="ARBA" id="ARBA00023136"/>
    </source>
</evidence>
<reference evidence="7" key="1">
    <citation type="submission" date="2016-10" db="EMBL/GenBank/DDBJ databases">
        <authorList>
            <person name="Varghese N."/>
            <person name="Submissions S."/>
        </authorList>
    </citation>
    <scope>NUCLEOTIDE SEQUENCE [LARGE SCALE GENOMIC DNA]</scope>
    <source>
        <strain evidence="7">UNC178MFTsu3.1</strain>
    </source>
</reference>
<evidence type="ECO:0000313" key="6">
    <source>
        <dbReference type="EMBL" id="SFE17319.1"/>
    </source>
</evidence>
<dbReference type="InterPro" id="IPR032808">
    <property type="entry name" value="DoxX"/>
</dbReference>
<feature type="transmembrane region" description="Helical" evidence="5">
    <location>
        <begin position="38"/>
        <end position="64"/>
    </location>
</feature>
<sequence length="142" mass="15354">MENYVYWISTALLTLLYLTSAMMYITKRNWVRQALGDLGYPGYLVSTLAAVKLLAVAVILSRLHVALSDFAYAGMFFHLILAAGAHLGVHKPKDALPAFIGLMLLSVSFLTQNAARDIHSPYAPDAATHLVSGHRTGGLVPG</sequence>
<dbReference type="Pfam" id="PF13564">
    <property type="entry name" value="DoxX_2"/>
    <property type="match status" value="1"/>
</dbReference>
<keyword evidence="4 5" id="KW-0472">Membrane</keyword>
<evidence type="ECO:0000313" key="7">
    <source>
        <dbReference type="Proteomes" id="UP000199477"/>
    </source>
</evidence>
<dbReference type="STRING" id="500610.SAMN02799615_00578"/>
<name>A0A1I1YD38_9GAMM</name>
<feature type="transmembrane region" description="Helical" evidence="5">
    <location>
        <begin position="70"/>
        <end position="89"/>
    </location>
</feature>
<evidence type="ECO:0000256" key="1">
    <source>
        <dbReference type="ARBA" id="ARBA00004141"/>
    </source>
</evidence>
<keyword evidence="7" id="KW-1185">Reference proteome</keyword>
<dbReference type="EMBL" id="FONH01000001">
    <property type="protein sequence ID" value="SFE17319.1"/>
    <property type="molecule type" value="Genomic_DNA"/>
</dbReference>
<feature type="transmembrane region" description="Helical" evidence="5">
    <location>
        <begin position="96"/>
        <end position="115"/>
    </location>
</feature>
<keyword evidence="2 5" id="KW-0812">Transmembrane</keyword>
<dbReference type="AlphaFoldDB" id="A0A1I1YD38"/>
<organism evidence="6 7">
    <name type="scientific">Dyella marensis</name>
    <dbReference type="NCBI Taxonomy" id="500610"/>
    <lineage>
        <taxon>Bacteria</taxon>
        <taxon>Pseudomonadati</taxon>
        <taxon>Pseudomonadota</taxon>
        <taxon>Gammaproteobacteria</taxon>
        <taxon>Lysobacterales</taxon>
        <taxon>Rhodanobacteraceae</taxon>
        <taxon>Dyella</taxon>
    </lineage>
</organism>
<gene>
    <name evidence="6" type="ORF">SAMN02799615_00578</name>
</gene>
<evidence type="ECO:0000256" key="3">
    <source>
        <dbReference type="ARBA" id="ARBA00022989"/>
    </source>
</evidence>
<protein>
    <submittedName>
        <fullName evidence="6">DoxX-like family protein</fullName>
    </submittedName>
</protein>
<dbReference type="Proteomes" id="UP000199477">
    <property type="component" value="Unassembled WGS sequence"/>
</dbReference>
<feature type="transmembrane region" description="Helical" evidence="5">
    <location>
        <begin position="6"/>
        <end position="26"/>
    </location>
</feature>
<proteinExistence type="predicted"/>
<accession>A0A1I1YD38</accession>
<keyword evidence="3 5" id="KW-1133">Transmembrane helix</keyword>
<evidence type="ECO:0000256" key="5">
    <source>
        <dbReference type="SAM" id="Phobius"/>
    </source>
</evidence>